<dbReference type="Pfam" id="PF02384">
    <property type="entry name" value="N6_Mtase"/>
    <property type="match status" value="1"/>
</dbReference>
<reference evidence="4 5" key="1">
    <citation type="submission" date="2022-12" db="EMBL/GenBank/DDBJ databases">
        <title>Two new species, Stenotrophomonas aracearum and Stenotrophomonas oahuensis, isolated from Anthurium (Araceae family) in Hawaii.</title>
        <authorList>
            <person name="Chunag S.C."/>
            <person name="Dobhal S."/>
            <person name="Alvarez A."/>
            <person name="Arif M."/>
        </authorList>
    </citation>
    <scope>NUCLEOTIDE SEQUENCE [LARGE SCALE GENOMIC DNA]</scope>
    <source>
        <strain evidence="4 5">A5586</strain>
        <plasmid evidence="4 5">pST01</plasmid>
    </source>
</reference>
<dbReference type="GO" id="GO:0008168">
    <property type="term" value="F:methyltransferase activity"/>
    <property type="evidence" value="ECO:0007669"/>
    <property type="project" value="UniProtKB-KW"/>
</dbReference>
<dbReference type="EMBL" id="CP115542">
    <property type="protein sequence ID" value="WNH54825.1"/>
    <property type="molecule type" value="Genomic_DNA"/>
</dbReference>
<keyword evidence="5" id="KW-1185">Reference proteome</keyword>
<evidence type="ECO:0000256" key="1">
    <source>
        <dbReference type="ARBA" id="ARBA00006594"/>
    </source>
</evidence>
<sequence>MFYRLARQNSHRHRIFDVFGDFCEMLAIEFSQAVDLTQREQRGARYAALLQKYDRSERERFAQMTACLVNALESGMSDCLGTLFMGMDLGNAGTGQFFTPYEVSRLTAQMTLLGADELIARKGFITLSEPACGAGGMVIAAADTLRSMGVNYQECMHVTAVDIDRTACHMTYIQMSLLHIPGIVIHGNALAPQSPWEQWVTPAHVLGRWDERLACARAVEAMRALLVDDPAHHPGADDAPPPAKTGPDCPNRRAATQMALF</sequence>
<keyword evidence="4" id="KW-0614">Plasmid</keyword>
<dbReference type="Proteomes" id="UP001302072">
    <property type="component" value="Plasmid pST01"/>
</dbReference>
<geneLocation type="plasmid" evidence="4 5">
    <name>pST01</name>
</geneLocation>
<dbReference type="InterPro" id="IPR003356">
    <property type="entry name" value="DNA_methylase_A-5"/>
</dbReference>
<evidence type="ECO:0000256" key="2">
    <source>
        <dbReference type="SAM" id="MobiDB-lite"/>
    </source>
</evidence>
<dbReference type="GO" id="GO:0032259">
    <property type="term" value="P:methylation"/>
    <property type="evidence" value="ECO:0007669"/>
    <property type="project" value="UniProtKB-KW"/>
</dbReference>
<accession>A0ABY9YW84</accession>
<dbReference type="RefSeq" id="WP_311193903.1">
    <property type="nucleotide sequence ID" value="NZ_CP115542.1"/>
</dbReference>
<organism evidence="4 5">
    <name type="scientific">Stenotrophomonas oahuensis</name>
    <dbReference type="NCBI Taxonomy" id="3003271"/>
    <lineage>
        <taxon>Bacteria</taxon>
        <taxon>Pseudomonadati</taxon>
        <taxon>Pseudomonadota</taxon>
        <taxon>Gammaproteobacteria</taxon>
        <taxon>Lysobacterales</taxon>
        <taxon>Lysobacteraceae</taxon>
        <taxon>Stenotrophomonas</taxon>
    </lineage>
</organism>
<keyword evidence="4" id="KW-0808">Transferase</keyword>
<dbReference type="SUPFAM" id="SSF53335">
    <property type="entry name" value="S-adenosyl-L-methionine-dependent methyltransferases"/>
    <property type="match status" value="1"/>
</dbReference>
<keyword evidence="4" id="KW-0489">Methyltransferase</keyword>
<proteinExistence type="inferred from homology"/>
<evidence type="ECO:0000259" key="3">
    <source>
        <dbReference type="Pfam" id="PF02384"/>
    </source>
</evidence>
<dbReference type="PRINTS" id="PR00507">
    <property type="entry name" value="N12N6MTFRASE"/>
</dbReference>
<feature type="region of interest" description="Disordered" evidence="2">
    <location>
        <begin position="230"/>
        <end position="251"/>
    </location>
</feature>
<protein>
    <submittedName>
        <fullName evidence="4">N-6 DNA methylase</fullName>
    </submittedName>
</protein>
<name>A0ABY9YW84_9GAMM</name>
<dbReference type="Gene3D" id="3.40.50.150">
    <property type="entry name" value="Vaccinia Virus protein VP39"/>
    <property type="match status" value="1"/>
</dbReference>
<dbReference type="InterPro" id="IPR029063">
    <property type="entry name" value="SAM-dependent_MTases_sf"/>
</dbReference>
<evidence type="ECO:0000313" key="5">
    <source>
        <dbReference type="Proteomes" id="UP001302072"/>
    </source>
</evidence>
<evidence type="ECO:0000313" key="4">
    <source>
        <dbReference type="EMBL" id="WNH54825.1"/>
    </source>
</evidence>
<feature type="domain" description="DNA methylase adenine-specific" evidence="3">
    <location>
        <begin position="93"/>
        <end position="191"/>
    </location>
</feature>
<comment type="similarity">
    <text evidence="1">Belongs to the N(4)/N(6)-methyltransferase family.</text>
</comment>
<gene>
    <name evidence="4" type="ORF">PDM29_21000</name>
</gene>